<dbReference type="SUPFAM" id="SSF51735">
    <property type="entry name" value="NAD(P)-binding Rossmann-fold domains"/>
    <property type="match status" value="1"/>
</dbReference>
<evidence type="ECO:0000313" key="2">
    <source>
        <dbReference type="Proteomes" id="UP000249633"/>
    </source>
</evidence>
<name>A0A2W5DVB8_9BURK</name>
<reference evidence="1 2" key="1">
    <citation type="submission" date="2017-08" db="EMBL/GenBank/DDBJ databases">
        <title>Infants hospitalized years apart are colonized by the same room-sourced microbial strains.</title>
        <authorList>
            <person name="Brooks B."/>
            <person name="Olm M.R."/>
            <person name="Firek B.A."/>
            <person name="Baker R."/>
            <person name="Thomas B.C."/>
            <person name="Morowitz M.J."/>
            <person name="Banfield J.F."/>
        </authorList>
    </citation>
    <scope>NUCLEOTIDE SEQUENCE [LARGE SCALE GENOMIC DNA]</scope>
    <source>
        <strain evidence="1">S2_012_000_R2_81</strain>
    </source>
</reference>
<dbReference type="PANTHER" id="PTHR14097:SF8">
    <property type="entry name" value="NAD(P)-BINDING DOMAIN-CONTAINING PROTEIN"/>
    <property type="match status" value="1"/>
</dbReference>
<proteinExistence type="predicted"/>
<organism evidence="1 2">
    <name type="scientific">Roseateles depolymerans</name>
    <dbReference type="NCBI Taxonomy" id="76731"/>
    <lineage>
        <taxon>Bacteria</taxon>
        <taxon>Pseudomonadati</taxon>
        <taxon>Pseudomonadota</taxon>
        <taxon>Betaproteobacteria</taxon>
        <taxon>Burkholderiales</taxon>
        <taxon>Sphaerotilaceae</taxon>
        <taxon>Roseateles</taxon>
    </lineage>
</organism>
<dbReference type="AlphaFoldDB" id="A0A2W5DVB8"/>
<protein>
    <submittedName>
        <fullName evidence="1">Epimerase</fullName>
    </submittedName>
</protein>
<dbReference type="InterPro" id="IPR036291">
    <property type="entry name" value="NAD(P)-bd_dom_sf"/>
</dbReference>
<sequence>MRVLILGASGMVGHGVLAASLAAPDVEEVCVIVRQPLALRHPRLTQRVLPRLSDLHDDPDALRGFDACFFCLGVSSAGMSEAAYRQLTYELTLGIAGPLATLNPQMCFIYVSGSGTDSSGQGRTMWARIKGQTENALLALPFRSAYMFRPGLIRPVDGAVSKTPAYRWSYLLLAPLLPLLHRALPQAVLSTREIGEAMLQLARAPADHRIVETGDIRRVLNTSKENP</sequence>
<dbReference type="Gene3D" id="3.40.50.720">
    <property type="entry name" value="NAD(P)-binding Rossmann-like Domain"/>
    <property type="match status" value="1"/>
</dbReference>
<accession>A0A2W5DVB8</accession>
<dbReference type="PANTHER" id="PTHR14097">
    <property type="entry name" value="OXIDOREDUCTASE HTATIP2"/>
    <property type="match status" value="1"/>
</dbReference>
<comment type="caution">
    <text evidence="1">The sequence shown here is derived from an EMBL/GenBank/DDBJ whole genome shotgun (WGS) entry which is preliminary data.</text>
</comment>
<dbReference type="EMBL" id="QFOD01000004">
    <property type="protein sequence ID" value="PZP34628.1"/>
    <property type="molecule type" value="Genomic_DNA"/>
</dbReference>
<dbReference type="Proteomes" id="UP000249633">
    <property type="component" value="Unassembled WGS sequence"/>
</dbReference>
<evidence type="ECO:0000313" key="1">
    <source>
        <dbReference type="EMBL" id="PZP34628.1"/>
    </source>
</evidence>
<gene>
    <name evidence="1" type="ORF">DI603_05550</name>
</gene>